<feature type="region of interest" description="Disordered" evidence="2">
    <location>
        <begin position="1"/>
        <end position="27"/>
    </location>
</feature>
<dbReference type="InterPro" id="IPR013517">
    <property type="entry name" value="FG-GAP"/>
</dbReference>
<dbReference type="PANTHER" id="PTHR46580:SF4">
    <property type="entry name" value="ATP_GTP-BINDING PROTEIN"/>
    <property type="match status" value="1"/>
</dbReference>
<dbReference type="Pfam" id="PF13517">
    <property type="entry name" value="FG-GAP_3"/>
    <property type="match status" value="2"/>
</dbReference>
<evidence type="ECO:0000313" key="3">
    <source>
        <dbReference type="EMBL" id="OJH41091.1"/>
    </source>
</evidence>
<gene>
    <name evidence="3" type="ORF">BON30_09325</name>
</gene>
<accession>A0A1L9BFQ2</accession>
<comment type="caution">
    <text evidence="3">The sequence shown here is derived from an EMBL/GenBank/DDBJ whole genome shotgun (WGS) entry which is preliminary data.</text>
</comment>
<dbReference type="SUPFAM" id="SSF69318">
    <property type="entry name" value="Integrin alpha N-terminal domain"/>
    <property type="match status" value="1"/>
</dbReference>
<dbReference type="Proteomes" id="UP000182229">
    <property type="component" value="Unassembled WGS sequence"/>
</dbReference>
<evidence type="ECO:0008006" key="5">
    <source>
        <dbReference type="Google" id="ProtNLM"/>
    </source>
</evidence>
<proteinExistence type="predicted"/>
<evidence type="ECO:0000256" key="1">
    <source>
        <dbReference type="ARBA" id="ARBA00022729"/>
    </source>
</evidence>
<dbReference type="PANTHER" id="PTHR46580">
    <property type="entry name" value="SENSOR KINASE-RELATED"/>
    <property type="match status" value="1"/>
</dbReference>
<dbReference type="STRING" id="83449.BON30_09325"/>
<reference evidence="4" key="1">
    <citation type="submission" date="2016-11" db="EMBL/GenBank/DDBJ databases">
        <authorList>
            <person name="Shukria A."/>
            <person name="Stevens D.C."/>
        </authorList>
    </citation>
    <scope>NUCLEOTIDE SEQUENCE [LARGE SCALE GENOMIC DNA]</scope>
    <source>
        <strain evidence="4">Cbfe23</strain>
    </source>
</reference>
<keyword evidence="4" id="KW-1185">Reference proteome</keyword>
<dbReference type="EMBL" id="MPIN01000002">
    <property type="protein sequence ID" value="OJH41091.1"/>
    <property type="molecule type" value="Genomic_DNA"/>
</dbReference>
<sequence length="458" mass="47464">MGVGTPPELPTDPPSEPPPAPGGGDARGRWLRASFYAGVSPEGLAVGDFNGDGAPDAAINAGGRNYSSEYVPRTGEFLLLRNDGAGRLAPAAEPFRLTSSGRIVAGDANGDGHLDALVGTLFGLRILLGQGDGSFVEHALPWSSTDGIVSSLGLWPSASGPSTLWTLGNHEGRPAGMAGFFMLRPSGMGTWSSRSLTLTLHDTDYPVVYGTDSGRAAAIADFNEDGLPDVAFNGAQGHGWRAHVLLGTALGHVQPSGEFPTSRFFRHVYAADFNRDGHVDLLGAGDSFLELFLGNGHGGFSEGHLQDLSSVAEDAAVVDFDGDGAQDVVALHGSTSEVSLFRGKGDGTLVAHGRLTVGRRPRAAAVADLDRDGEVELLVAEADDNTVSVYTVPPEPWSPPAVATACPLDLQAISIEETVSPVARFQVGQATSPAMTVGDFDGDGRRDLALAQGASGWC</sequence>
<protein>
    <recommendedName>
        <fullName evidence="5">VCBS repeat-containing protein</fullName>
    </recommendedName>
</protein>
<evidence type="ECO:0000256" key="2">
    <source>
        <dbReference type="SAM" id="MobiDB-lite"/>
    </source>
</evidence>
<evidence type="ECO:0000313" key="4">
    <source>
        <dbReference type="Proteomes" id="UP000182229"/>
    </source>
</evidence>
<reference evidence="3 4" key="2">
    <citation type="submission" date="2016-12" db="EMBL/GenBank/DDBJ databases">
        <title>Draft Genome Sequence of Cystobacter ferrugineus Strain Cbfe23.</title>
        <authorList>
            <person name="Akbar S."/>
            <person name="Dowd S.E."/>
            <person name="Stevens D.C."/>
        </authorList>
    </citation>
    <scope>NUCLEOTIDE SEQUENCE [LARGE SCALE GENOMIC DNA]</scope>
    <source>
        <strain evidence="3 4">Cbfe23</strain>
    </source>
</reference>
<name>A0A1L9BFQ2_9BACT</name>
<dbReference type="InterPro" id="IPR028994">
    <property type="entry name" value="Integrin_alpha_N"/>
</dbReference>
<feature type="compositionally biased region" description="Pro residues" evidence="2">
    <location>
        <begin position="7"/>
        <end position="21"/>
    </location>
</feature>
<dbReference type="AlphaFoldDB" id="A0A1L9BFQ2"/>
<organism evidence="3 4">
    <name type="scientific">Cystobacter ferrugineus</name>
    <dbReference type="NCBI Taxonomy" id="83449"/>
    <lineage>
        <taxon>Bacteria</taxon>
        <taxon>Pseudomonadati</taxon>
        <taxon>Myxococcota</taxon>
        <taxon>Myxococcia</taxon>
        <taxon>Myxococcales</taxon>
        <taxon>Cystobacterineae</taxon>
        <taxon>Archangiaceae</taxon>
        <taxon>Cystobacter</taxon>
    </lineage>
</organism>
<dbReference type="Gene3D" id="2.130.10.130">
    <property type="entry name" value="Integrin alpha, N-terminal"/>
    <property type="match status" value="2"/>
</dbReference>
<keyword evidence="1" id="KW-0732">Signal</keyword>